<dbReference type="OrthoDB" id="4703964at2"/>
<dbReference type="GO" id="GO:0032259">
    <property type="term" value="P:methylation"/>
    <property type="evidence" value="ECO:0007669"/>
    <property type="project" value="UniProtKB-KW"/>
</dbReference>
<dbReference type="EMBL" id="NCXM01000009">
    <property type="protein sequence ID" value="OSC28840.1"/>
    <property type="molecule type" value="Genomic_DNA"/>
</dbReference>
<comment type="caution">
    <text evidence="2">The sequence shown here is derived from an EMBL/GenBank/DDBJ whole genome shotgun (WGS) entry which is preliminary data.</text>
</comment>
<dbReference type="InterPro" id="IPR029063">
    <property type="entry name" value="SAM-dependent_MTases_sf"/>
</dbReference>
<dbReference type="AlphaFoldDB" id="A0A1X2L4A3"/>
<dbReference type="Pfam" id="PF05050">
    <property type="entry name" value="Methyltransf_21"/>
    <property type="match status" value="1"/>
</dbReference>
<organism evidence="2 3">
    <name type="scientific">Mycolicibacterium vulneris</name>
    <dbReference type="NCBI Taxonomy" id="547163"/>
    <lineage>
        <taxon>Bacteria</taxon>
        <taxon>Bacillati</taxon>
        <taxon>Actinomycetota</taxon>
        <taxon>Actinomycetes</taxon>
        <taxon>Mycobacteriales</taxon>
        <taxon>Mycobacteriaceae</taxon>
        <taxon>Mycolicibacterium</taxon>
    </lineage>
</organism>
<dbReference type="GO" id="GO:0008168">
    <property type="term" value="F:methyltransferase activity"/>
    <property type="evidence" value="ECO:0007669"/>
    <property type="project" value="UniProtKB-KW"/>
</dbReference>
<dbReference type="Gene3D" id="3.40.50.150">
    <property type="entry name" value="Vaccinia Virus protein VP39"/>
    <property type="match status" value="1"/>
</dbReference>
<proteinExistence type="predicted"/>
<dbReference type="PANTHER" id="PTHR34203">
    <property type="entry name" value="METHYLTRANSFERASE, FKBM FAMILY PROTEIN"/>
    <property type="match status" value="1"/>
</dbReference>
<dbReference type="InterPro" id="IPR006342">
    <property type="entry name" value="FkbM_mtfrase"/>
</dbReference>
<evidence type="ECO:0000313" key="3">
    <source>
        <dbReference type="Proteomes" id="UP000242320"/>
    </source>
</evidence>
<dbReference type="SUPFAM" id="SSF53335">
    <property type="entry name" value="S-adenosyl-L-methionine-dependent methyltransferases"/>
    <property type="match status" value="1"/>
</dbReference>
<keyword evidence="2" id="KW-0489">Methyltransferase</keyword>
<accession>A0A1X2L4A3</accession>
<dbReference type="NCBIfam" id="TIGR01444">
    <property type="entry name" value="fkbM_fam"/>
    <property type="match status" value="1"/>
</dbReference>
<dbReference type="Proteomes" id="UP000242320">
    <property type="component" value="Unassembled WGS sequence"/>
</dbReference>
<keyword evidence="3" id="KW-1185">Reference proteome</keyword>
<evidence type="ECO:0000259" key="1">
    <source>
        <dbReference type="Pfam" id="PF05050"/>
    </source>
</evidence>
<sequence>MPATRSAKRWLAPAAKTLAPRLFWGRKYRILRRLGESRPDVRLAASLCDPARISLDIGADVGEFTIAMLGSSLSVIAFEPRPAQARDLASMLKAVGAAARVEAVALSDKRGTTSMRVVASEPGRSTIDSKNALSDVNGSEVQSIDVPVTRLDDLHLDDIGMIKIDVEGHELAVLRGASKTLVRNRPVVLLEAEERHRTDAVAEINQFLNGLGFSGYFDRGDAWLPIEEFDPAQHQNPANLGNRVNDWAPRGVYVNSFSFFPKMVEQQVK</sequence>
<dbReference type="PANTHER" id="PTHR34203:SF15">
    <property type="entry name" value="SLL1173 PROTEIN"/>
    <property type="match status" value="1"/>
</dbReference>
<keyword evidence="2" id="KW-0808">Transferase</keyword>
<reference evidence="2 3" key="1">
    <citation type="submission" date="2017-04" db="EMBL/GenBank/DDBJ databases">
        <title>The new phylogeny of genus Mycobacterium.</title>
        <authorList>
            <person name="Tortoli E."/>
            <person name="Trovato A."/>
            <person name="Cirillo D.M."/>
        </authorList>
    </citation>
    <scope>NUCLEOTIDE SEQUENCE [LARGE SCALE GENOMIC DNA]</scope>
    <source>
        <strain evidence="2 3">DSM 45247</strain>
    </source>
</reference>
<protein>
    <submittedName>
        <fullName evidence="2">Methyltransferase</fullName>
    </submittedName>
</protein>
<gene>
    <name evidence="2" type="ORF">B8W69_10755</name>
</gene>
<evidence type="ECO:0000313" key="2">
    <source>
        <dbReference type="EMBL" id="OSC28840.1"/>
    </source>
</evidence>
<dbReference type="RefSeq" id="WP_085289810.1">
    <property type="nucleotide sequence ID" value="NZ_NCXM01000009.1"/>
</dbReference>
<name>A0A1X2L4A3_9MYCO</name>
<feature type="domain" description="Methyltransferase FkbM" evidence="1">
    <location>
        <begin position="56"/>
        <end position="213"/>
    </location>
</feature>
<dbReference type="InterPro" id="IPR052514">
    <property type="entry name" value="SAM-dependent_MTase"/>
</dbReference>